<feature type="domain" description="HTH merR-type" evidence="3">
    <location>
        <begin position="1"/>
        <end position="71"/>
    </location>
</feature>
<dbReference type="InterPro" id="IPR047057">
    <property type="entry name" value="MerR_fam"/>
</dbReference>
<sequence length="305" mass="32552">MFTIGDFARYGRVSARMLRHYDAIGLLRPARTDPVSGYRFYAAAQLARLNRIIALKDLGFSLHQVAAILDEQVDVAELRGMLRLRQAELAAARAATEARLAQVEARLRTIESEGRMSTDDVVLKSTEPVLLAELSGTAAGYGPEDIGPVITPLYEELVRRLAEAGVTPAGPGLAYYEAAPEAAGGEGTGAGDAVVVHAGIVIAPEELARALRRKGIEPAAPAPVSSAAPATGLGFDAVTLPGLDLAATVVHHGPMSRIVPTAQHLAHWMDTNGYRSAGYARELYLECPDDKEKWVTEIQEPVVRA</sequence>
<proteinExistence type="predicted"/>
<dbReference type="SMART" id="SM00871">
    <property type="entry name" value="AraC_E_bind"/>
    <property type="match status" value="1"/>
</dbReference>
<dbReference type="InterPro" id="IPR010499">
    <property type="entry name" value="AraC_E-bd"/>
</dbReference>
<reference evidence="5" key="1">
    <citation type="submission" date="2015-09" db="EMBL/GenBank/DDBJ databases">
        <authorList>
            <person name="Graham D.E."/>
            <person name="Mahan K.M."/>
            <person name="Klingeman D.M."/>
            <person name="Fida T."/>
            <person name="Giannone R.J."/>
            <person name="Hettich R.L."/>
            <person name="Parry R.J."/>
            <person name="Spain J.C."/>
        </authorList>
    </citation>
    <scope>NUCLEOTIDE SEQUENCE [LARGE SCALE GENOMIC DNA]</scope>
    <source>
        <strain evidence="5">JCM 4701</strain>
    </source>
</reference>
<dbReference type="Pfam" id="PF13411">
    <property type="entry name" value="MerR_1"/>
    <property type="match status" value="1"/>
</dbReference>
<accession>A0A2N8P5X0</accession>
<dbReference type="GO" id="GO:0003677">
    <property type="term" value="F:DNA binding"/>
    <property type="evidence" value="ECO:0007669"/>
    <property type="project" value="UniProtKB-KW"/>
</dbReference>
<evidence type="ECO:0000313" key="5">
    <source>
        <dbReference type="Proteomes" id="UP000236047"/>
    </source>
</evidence>
<dbReference type="EMBL" id="LJSN01000005">
    <property type="protein sequence ID" value="PNE36397.1"/>
    <property type="molecule type" value="Genomic_DNA"/>
</dbReference>
<evidence type="ECO:0000313" key="4">
    <source>
        <dbReference type="EMBL" id="PNE36397.1"/>
    </source>
</evidence>
<gene>
    <name evidence="4" type="ORF">AOB60_40705</name>
</gene>
<keyword evidence="1" id="KW-0238">DNA-binding</keyword>
<evidence type="ECO:0000256" key="1">
    <source>
        <dbReference type="ARBA" id="ARBA00023125"/>
    </source>
</evidence>
<dbReference type="AlphaFoldDB" id="A0A2N8P5X0"/>
<organism evidence="4 5">
    <name type="scientific">Streptomyces noursei</name>
    <name type="common">Streptomyces albulus</name>
    <dbReference type="NCBI Taxonomy" id="1971"/>
    <lineage>
        <taxon>Bacteria</taxon>
        <taxon>Bacillati</taxon>
        <taxon>Actinomycetota</taxon>
        <taxon>Actinomycetes</taxon>
        <taxon>Kitasatosporales</taxon>
        <taxon>Streptomycetaceae</taxon>
        <taxon>Streptomyces</taxon>
    </lineage>
</organism>
<dbReference type="Gene3D" id="1.10.1660.10">
    <property type="match status" value="1"/>
</dbReference>
<dbReference type="Gene3D" id="3.20.80.10">
    <property type="entry name" value="Regulatory factor, effector binding domain"/>
    <property type="match status" value="1"/>
</dbReference>
<dbReference type="InterPro" id="IPR000551">
    <property type="entry name" value="MerR-type_HTH_dom"/>
</dbReference>
<evidence type="ECO:0000259" key="3">
    <source>
        <dbReference type="PROSITE" id="PS50937"/>
    </source>
</evidence>
<evidence type="ECO:0000256" key="2">
    <source>
        <dbReference type="SAM" id="Coils"/>
    </source>
</evidence>
<dbReference type="Proteomes" id="UP000236047">
    <property type="component" value="Unassembled WGS sequence"/>
</dbReference>
<dbReference type="RefSeq" id="WP_102926776.1">
    <property type="nucleotide sequence ID" value="NZ_LJSN01000005.1"/>
</dbReference>
<dbReference type="SMART" id="SM00422">
    <property type="entry name" value="HTH_MERR"/>
    <property type="match status" value="1"/>
</dbReference>
<dbReference type="CDD" id="cd01107">
    <property type="entry name" value="HTH_BmrR"/>
    <property type="match status" value="1"/>
</dbReference>
<protein>
    <submittedName>
        <fullName evidence="4">MerR family transcriptional regulator</fullName>
    </submittedName>
</protein>
<dbReference type="SUPFAM" id="SSF55136">
    <property type="entry name" value="Probable bacterial effector-binding domain"/>
    <property type="match status" value="1"/>
</dbReference>
<name>A0A2N8P5X0_STRNR</name>
<comment type="caution">
    <text evidence="4">The sequence shown here is derived from an EMBL/GenBank/DDBJ whole genome shotgun (WGS) entry which is preliminary data.</text>
</comment>
<dbReference type="PANTHER" id="PTHR30204">
    <property type="entry name" value="REDOX-CYCLING DRUG-SENSING TRANSCRIPTIONAL ACTIVATOR SOXR"/>
    <property type="match status" value="1"/>
</dbReference>
<dbReference type="PROSITE" id="PS50937">
    <property type="entry name" value="HTH_MERR_2"/>
    <property type="match status" value="1"/>
</dbReference>
<dbReference type="SUPFAM" id="SSF46955">
    <property type="entry name" value="Putative DNA-binding domain"/>
    <property type="match status" value="1"/>
</dbReference>
<feature type="coiled-coil region" evidence="2">
    <location>
        <begin position="86"/>
        <end position="113"/>
    </location>
</feature>
<keyword evidence="5" id="KW-1185">Reference proteome</keyword>
<dbReference type="InterPro" id="IPR011256">
    <property type="entry name" value="Reg_factor_effector_dom_sf"/>
</dbReference>
<keyword evidence="2" id="KW-0175">Coiled coil</keyword>
<dbReference type="PANTHER" id="PTHR30204:SF97">
    <property type="entry name" value="MERR FAMILY REGULATORY PROTEIN"/>
    <property type="match status" value="1"/>
</dbReference>
<dbReference type="GO" id="GO:0003700">
    <property type="term" value="F:DNA-binding transcription factor activity"/>
    <property type="evidence" value="ECO:0007669"/>
    <property type="project" value="InterPro"/>
</dbReference>
<dbReference type="InterPro" id="IPR009061">
    <property type="entry name" value="DNA-bd_dom_put_sf"/>
</dbReference>